<organism evidence="3 4">
    <name type="scientific">Spiroplasma poulsonii</name>
    <dbReference type="NCBI Taxonomy" id="2138"/>
    <lineage>
        <taxon>Bacteria</taxon>
        <taxon>Bacillati</taxon>
        <taxon>Mycoplasmatota</taxon>
        <taxon>Mollicutes</taxon>
        <taxon>Entomoplasmatales</taxon>
        <taxon>Spiroplasmataceae</taxon>
        <taxon>Spiroplasma</taxon>
    </lineage>
</organism>
<reference evidence="3 4" key="1">
    <citation type="journal article" date="2015" name="MBio">
        <title>Genome sequence of the Drosophila melanogaster male-killing Spiroplasma strain MSRO endosymbiont.</title>
        <authorList>
            <person name="Paredes J.C."/>
            <person name="Herren J.K."/>
            <person name="Schupfer F."/>
            <person name="Marin R."/>
            <person name="Claverol S."/>
            <person name="Kuo C.H."/>
            <person name="Lemaitre B."/>
            <person name="Beven L."/>
        </authorList>
    </citation>
    <scope>NUCLEOTIDE SEQUENCE [LARGE SCALE GENOMIC DNA]</scope>
    <source>
        <strain evidence="3 4">MSRO</strain>
    </source>
</reference>
<keyword evidence="1" id="KW-0479">Metal-binding</keyword>
<proteinExistence type="predicted"/>
<evidence type="ECO:0000313" key="3">
    <source>
        <dbReference type="EMBL" id="PQM31024.1"/>
    </source>
</evidence>
<dbReference type="EMBL" id="JTLV02000001">
    <property type="protein sequence ID" value="PQM31024.1"/>
    <property type="molecule type" value="Genomic_DNA"/>
</dbReference>
<name>A0A2P6FCB8_9MOLU</name>
<protein>
    <recommendedName>
        <fullName evidence="2">SWIM-type domain-containing protein</fullName>
    </recommendedName>
</protein>
<gene>
    <name evidence="3" type="ORF">SMSRO_SF008220</name>
</gene>
<accession>A0A2P6FCB8</accession>
<evidence type="ECO:0000259" key="2">
    <source>
        <dbReference type="PROSITE" id="PS50966"/>
    </source>
</evidence>
<keyword evidence="1" id="KW-0863">Zinc-finger</keyword>
<keyword evidence="4" id="KW-1185">Reference proteome</keyword>
<keyword evidence="1" id="KW-0862">Zinc</keyword>
<dbReference type="GO" id="GO:0008270">
    <property type="term" value="F:zinc ion binding"/>
    <property type="evidence" value="ECO:0007669"/>
    <property type="project" value="UniProtKB-KW"/>
</dbReference>
<dbReference type="Proteomes" id="UP000031565">
    <property type="component" value="Unassembled WGS sequence"/>
</dbReference>
<feature type="domain" description="SWIM-type" evidence="2">
    <location>
        <begin position="1"/>
        <end position="32"/>
    </location>
</feature>
<comment type="caution">
    <text evidence="3">The sequence shown here is derived from an EMBL/GenBank/DDBJ whole genome shotgun (WGS) entry which is preliminary data.</text>
</comment>
<evidence type="ECO:0000256" key="1">
    <source>
        <dbReference type="PROSITE-ProRule" id="PRU00325"/>
    </source>
</evidence>
<sequence length="230" mass="27049">MTFLTRQNCSCIDYNFQHQICQHIIATLLFAFYESKENVQQWRSVFTATNQLLTTFVNKNKQNYEIKENVVDCQCSLIIDATFQKPAVVQLKLGYEHNQFFEIKNIYHFLGFLAKNPLDPDYLKGYEISQKFVLYPTKVVFSPFAEKVIRFLQREFINVSSFLQTQKMDFCGVSITKSFGFSAYQTEQFLIALQDESIKLIINDHEYSNIKISFDQYQPNLKVQKNDNLI</sequence>
<evidence type="ECO:0000313" key="4">
    <source>
        <dbReference type="Proteomes" id="UP000031565"/>
    </source>
</evidence>
<dbReference type="AlphaFoldDB" id="A0A2P6FCB8"/>
<dbReference type="RefSeq" id="WP_040093165.1">
    <property type="nucleotide sequence ID" value="NZ_CM020866.1"/>
</dbReference>
<dbReference type="STRING" id="2138.SMSRO_v1c07890"/>
<dbReference type="PROSITE" id="PS50966">
    <property type="entry name" value="ZF_SWIM"/>
    <property type="match status" value="1"/>
</dbReference>
<dbReference type="InterPro" id="IPR007527">
    <property type="entry name" value="Znf_SWIM"/>
</dbReference>